<dbReference type="Pfam" id="PF00004">
    <property type="entry name" value="AAA"/>
    <property type="match status" value="1"/>
</dbReference>
<dbReference type="Proteomes" id="UP000253034">
    <property type="component" value="Unassembled WGS sequence"/>
</dbReference>
<dbReference type="SUPFAM" id="SSF52540">
    <property type="entry name" value="P-loop containing nucleoside triphosphate hydrolases"/>
    <property type="match status" value="2"/>
</dbReference>
<dbReference type="InterPro" id="IPR050168">
    <property type="entry name" value="AAA_ATPase_domain"/>
</dbReference>
<evidence type="ECO:0000259" key="1">
    <source>
        <dbReference type="SMART" id="SM00382"/>
    </source>
</evidence>
<dbReference type="GO" id="GO:0005524">
    <property type="term" value="F:ATP binding"/>
    <property type="evidence" value="ECO:0007669"/>
    <property type="project" value="InterPro"/>
</dbReference>
<dbReference type="Gene3D" id="3.40.50.300">
    <property type="entry name" value="P-loop containing nucleotide triphosphate hydrolases"/>
    <property type="match status" value="1"/>
</dbReference>
<dbReference type="SMART" id="SM00382">
    <property type="entry name" value="AAA"/>
    <property type="match status" value="1"/>
</dbReference>
<feature type="domain" description="AAA+ ATPase" evidence="1">
    <location>
        <begin position="293"/>
        <end position="429"/>
    </location>
</feature>
<dbReference type="AlphaFoldDB" id="A0A369B6B2"/>
<dbReference type="Gene3D" id="1.10.8.60">
    <property type="match status" value="1"/>
</dbReference>
<evidence type="ECO:0000313" key="3">
    <source>
        <dbReference type="Proteomes" id="UP000253034"/>
    </source>
</evidence>
<sequence>MLNMWYDEFLSKYRAGISHEFLLYFNVRDVVDNYRHMDRFLYEEFVKARGFAIVAFYDISRGLTFADPGMEKEFNKITSNEASGLLHSLPSKIFPYIDMAIRSTKMILFLNHAEKIIPAVDIGSMSLEERAALIWICEWSVDGKVSSVGSTIIMLADNLADVSKETLKSSYRIEPVLIELPGEDERKKYIEFLLKDNTIKTDISVEEFAKLSSGLSKKSIKDIKLKAEAEDVPVSFEFIKEKKHSVLKKEYGDVLEFIYPEIGFEDIGGMDRAKGYLMKNIIEPVRKGDLRRVPMGILLCGPSGTGKTLLVNALAKSSGFNCVKIDMSRILGQYVGESEKNFKKCLLGAQSQQPVIVFVDEIDTAFRRGESGDSGVGRNIFSEFLQFTGNTSNRGRVIFIAATNRPDLLDAALKRAGRFDKKIPVLLPEVEERAEIFKIMIGKYGFETDIKDFMPFAQKSESYTGAEIETVVRKAYELANEDGCDGCVLTGNILQKAIDRCRPSTQEVEFMTMLAIKECDDKDLLPERYKKWLDNREALDMAEG</sequence>
<dbReference type="InterPro" id="IPR003593">
    <property type="entry name" value="AAA+_ATPase"/>
</dbReference>
<evidence type="ECO:0000313" key="2">
    <source>
        <dbReference type="EMBL" id="RCX16077.1"/>
    </source>
</evidence>
<dbReference type="GO" id="GO:0016887">
    <property type="term" value="F:ATP hydrolysis activity"/>
    <property type="evidence" value="ECO:0007669"/>
    <property type="project" value="InterPro"/>
</dbReference>
<organism evidence="2 3">
    <name type="scientific">Anaerobacterium chartisolvens</name>
    <dbReference type="NCBI Taxonomy" id="1297424"/>
    <lineage>
        <taxon>Bacteria</taxon>
        <taxon>Bacillati</taxon>
        <taxon>Bacillota</taxon>
        <taxon>Clostridia</taxon>
        <taxon>Eubacteriales</taxon>
        <taxon>Oscillospiraceae</taxon>
        <taxon>Anaerobacterium</taxon>
    </lineage>
</organism>
<accession>A0A369B6B2</accession>
<reference evidence="2 3" key="1">
    <citation type="submission" date="2018-07" db="EMBL/GenBank/DDBJ databases">
        <title>Genomic Encyclopedia of Type Strains, Phase IV (KMG-IV): sequencing the most valuable type-strain genomes for metagenomic binning, comparative biology and taxonomic classification.</title>
        <authorList>
            <person name="Goeker M."/>
        </authorList>
    </citation>
    <scope>NUCLEOTIDE SEQUENCE [LARGE SCALE GENOMIC DNA]</scope>
    <source>
        <strain evidence="2 3">DSM 27016</strain>
    </source>
</reference>
<dbReference type="InterPro" id="IPR027417">
    <property type="entry name" value="P-loop_NTPase"/>
</dbReference>
<dbReference type="PANTHER" id="PTHR23077:SF117">
    <property type="entry name" value="AAA+ ATPASE DOMAIN-CONTAINING PROTEIN"/>
    <property type="match status" value="1"/>
</dbReference>
<protein>
    <submittedName>
        <fullName evidence="2">SpoVK/Ycf46/Vps4 family AAA+-type ATPase</fullName>
    </submittedName>
</protein>
<proteinExistence type="predicted"/>
<dbReference type="InterPro" id="IPR003959">
    <property type="entry name" value="ATPase_AAA_core"/>
</dbReference>
<dbReference type="PANTHER" id="PTHR23077">
    <property type="entry name" value="AAA-FAMILY ATPASE"/>
    <property type="match status" value="1"/>
</dbReference>
<gene>
    <name evidence="2" type="ORF">DFR58_11259</name>
</gene>
<comment type="caution">
    <text evidence="2">The sequence shown here is derived from an EMBL/GenBank/DDBJ whole genome shotgun (WGS) entry which is preliminary data.</text>
</comment>
<name>A0A369B6B2_9FIRM</name>
<dbReference type="EMBL" id="QPJT01000012">
    <property type="protein sequence ID" value="RCX16077.1"/>
    <property type="molecule type" value="Genomic_DNA"/>
</dbReference>
<keyword evidence="3" id="KW-1185">Reference proteome</keyword>
<dbReference type="CDD" id="cd19481">
    <property type="entry name" value="RecA-like_protease"/>
    <property type="match status" value="1"/>
</dbReference>